<dbReference type="PANTHER" id="PTHR40021:SF1">
    <property type="entry name" value="DEFECT AT LOW TEMPERATURE PROTEIN 1"/>
    <property type="match status" value="1"/>
</dbReference>
<gene>
    <name evidence="7" type="primary">DLT1</name>
    <name evidence="8" type="ORF">BMF94_0667</name>
</gene>
<accession>A0A2S5BI64</accession>
<evidence type="ECO:0000256" key="4">
    <source>
        <dbReference type="ARBA" id="ARBA00022692"/>
    </source>
</evidence>
<evidence type="ECO:0000256" key="3">
    <source>
        <dbReference type="ARBA" id="ARBA00021353"/>
    </source>
</evidence>
<dbReference type="AlphaFoldDB" id="A0A2S5BI64"/>
<evidence type="ECO:0000313" key="9">
    <source>
        <dbReference type="Proteomes" id="UP000237144"/>
    </source>
</evidence>
<sequence length="317" mass="33764">MTATAANGQPAFPRSFSLQLAPGTVDAFPPSSPNRRDAAPAAAAVTALLPARVYPHKPRKRWLTRLRATGTYALFLLIFVALLASLVDFGHSIIYSDRSSKASDLIIGFGSYVAVIVFGIGMAVARRIANNRAEAAIPKAYVPIQVEDVPKRAYRLIKSEFDRACIITKVHQPRGRSQAGWGRPGTASENVHFRSAILSTVPALRAALEPLLATTSTRARSLQWAELGGGARSGPISPLAPLLLDTDDDAGGALIPDALHPLAELYERHLVKAKYAKEEPTEQEWDEAVKAVAVFVGVLTTTTTTAAAKAAAALDPA</sequence>
<evidence type="ECO:0000256" key="1">
    <source>
        <dbReference type="ARBA" id="ARBA00002489"/>
    </source>
</evidence>
<name>A0A2S5BI64_9BASI</name>
<dbReference type="STRING" id="741276.A0A2S5BI64"/>
<evidence type="ECO:0000256" key="5">
    <source>
        <dbReference type="ARBA" id="ARBA00022989"/>
    </source>
</evidence>
<dbReference type="EMBL" id="PJQD01000005">
    <property type="protein sequence ID" value="POY76466.1"/>
    <property type="molecule type" value="Genomic_DNA"/>
</dbReference>
<evidence type="ECO:0000256" key="7">
    <source>
        <dbReference type="RuleBase" id="RU367100"/>
    </source>
</evidence>
<dbReference type="OrthoDB" id="337038at2759"/>
<dbReference type="InterPro" id="IPR038869">
    <property type="entry name" value="DLT1"/>
</dbReference>
<evidence type="ECO:0000256" key="6">
    <source>
        <dbReference type="ARBA" id="ARBA00023136"/>
    </source>
</evidence>
<comment type="function">
    <text evidence="1 7">Required for growth under high-pressure and low-temperature conditions.</text>
</comment>
<comment type="similarity">
    <text evidence="2 7">Belongs to the DLT1 family.</text>
</comment>
<feature type="transmembrane region" description="Helical" evidence="7">
    <location>
        <begin position="66"/>
        <end position="86"/>
    </location>
</feature>
<protein>
    <recommendedName>
        <fullName evidence="3 7">Defect at low temperature protein 1</fullName>
    </recommendedName>
</protein>
<organism evidence="8 9">
    <name type="scientific">Rhodotorula taiwanensis</name>
    <dbReference type="NCBI Taxonomy" id="741276"/>
    <lineage>
        <taxon>Eukaryota</taxon>
        <taxon>Fungi</taxon>
        <taxon>Dikarya</taxon>
        <taxon>Basidiomycota</taxon>
        <taxon>Pucciniomycotina</taxon>
        <taxon>Microbotryomycetes</taxon>
        <taxon>Sporidiobolales</taxon>
        <taxon>Sporidiobolaceae</taxon>
        <taxon>Rhodotorula</taxon>
    </lineage>
</organism>
<dbReference type="PANTHER" id="PTHR40021">
    <property type="entry name" value="DEFECT AT LOW TEMPERATURE PROTEIN 1"/>
    <property type="match status" value="1"/>
</dbReference>
<keyword evidence="5 7" id="KW-1133">Transmembrane helix</keyword>
<proteinExistence type="inferred from homology"/>
<feature type="transmembrane region" description="Helical" evidence="7">
    <location>
        <begin position="106"/>
        <end position="125"/>
    </location>
</feature>
<comment type="subcellular location">
    <subcellularLocation>
        <location evidence="7">Membrane</location>
        <topology evidence="7">Multi-pass membrane protein</topology>
    </subcellularLocation>
</comment>
<evidence type="ECO:0000256" key="2">
    <source>
        <dbReference type="ARBA" id="ARBA00005550"/>
    </source>
</evidence>
<keyword evidence="4 7" id="KW-0812">Transmembrane</keyword>
<comment type="caution">
    <text evidence="8">The sequence shown here is derived from an EMBL/GenBank/DDBJ whole genome shotgun (WGS) entry which is preliminary data.</text>
</comment>
<dbReference type="GO" id="GO:0016020">
    <property type="term" value="C:membrane"/>
    <property type="evidence" value="ECO:0007669"/>
    <property type="project" value="UniProtKB-SubCell"/>
</dbReference>
<keyword evidence="6 7" id="KW-0472">Membrane</keyword>
<keyword evidence="9" id="KW-1185">Reference proteome</keyword>
<evidence type="ECO:0000313" key="8">
    <source>
        <dbReference type="EMBL" id="POY76466.1"/>
    </source>
</evidence>
<dbReference type="Proteomes" id="UP000237144">
    <property type="component" value="Unassembled WGS sequence"/>
</dbReference>
<reference evidence="8 9" key="1">
    <citation type="journal article" date="2018" name="Front. Microbiol.">
        <title>Prospects for Fungal Bioremediation of Acidic Radioactive Waste Sites: Characterization and Genome Sequence of Rhodotorula taiwanensis MD1149.</title>
        <authorList>
            <person name="Tkavc R."/>
            <person name="Matrosova V.Y."/>
            <person name="Grichenko O.E."/>
            <person name="Gostincar C."/>
            <person name="Volpe R.P."/>
            <person name="Klimenkova P."/>
            <person name="Gaidamakova E.K."/>
            <person name="Zhou C.E."/>
            <person name="Stewart B.J."/>
            <person name="Lyman M.G."/>
            <person name="Malfatti S.A."/>
            <person name="Rubinfeld B."/>
            <person name="Courtot M."/>
            <person name="Singh J."/>
            <person name="Dalgard C.L."/>
            <person name="Hamilton T."/>
            <person name="Frey K.G."/>
            <person name="Gunde-Cimerman N."/>
            <person name="Dugan L."/>
            <person name="Daly M.J."/>
        </authorList>
    </citation>
    <scope>NUCLEOTIDE SEQUENCE [LARGE SCALE GENOMIC DNA]</scope>
    <source>
        <strain evidence="8 9">MD1149</strain>
    </source>
</reference>